<dbReference type="Proteomes" id="UP000018208">
    <property type="component" value="Unassembled WGS sequence"/>
</dbReference>
<accession>V6LES4</accession>
<evidence type="ECO:0000313" key="2">
    <source>
        <dbReference type="EMBL" id="EST42171.1"/>
    </source>
</evidence>
<proteinExistence type="predicted"/>
<keyword evidence="1" id="KW-0175">Coiled coil</keyword>
<evidence type="ECO:0000256" key="1">
    <source>
        <dbReference type="SAM" id="Coils"/>
    </source>
</evidence>
<reference evidence="3" key="2">
    <citation type="submission" date="2020-12" db="EMBL/GenBank/DDBJ databases">
        <title>New Spironucleus salmonicida genome in near-complete chromosomes.</title>
        <authorList>
            <person name="Xu F."/>
            <person name="Kurt Z."/>
            <person name="Jimenez-Gonzalez A."/>
            <person name="Astvaldsson A."/>
            <person name="Andersson J.O."/>
            <person name="Svard S.G."/>
        </authorList>
    </citation>
    <scope>NUCLEOTIDE SEQUENCE</scope>
    <source>
        <strain evidence="3">ATCC 50377</strain>
    </source>
</reference>
<evidence type="ECO:0000313" key="3">
    <source>
        <dbReference type="EMBL" id="KAH0574720.1"/>
    </source>
</evidence>
<gene>
    <name evidence="2" type="ORF">SS50377_18477</name>
    <name evidence="3" type="ORF">SS50377_22335</name>
</gene>
<feature type="coiled-coil region" evidence="1">
    <location>
        <begin position="91"/>
        <end position="222"/>
    </location>
</feature>
<dbReference type="OrthoDB" id="10256151at2759"/>
<name>V6LES4_9EUKA</name>
<dbReference type="EMBL" id="AUWU02000003">
    <property type="protein sequence ID" value="KAH0574720.1"/>
    <property type="molecule type" value="Genomic_DNA"/>
</dbReference>
<protein>
    <submittedName>
        <fullName evidence="2">Uncharacterized protein</fullName>
    </submittedName>
</protein>
<organism evidence="2">
    <name type="scientific">Spironucleus salmonicida</name>
    <dbReference type="NCBI Taxonomy" id="348837"/>
    <lineage>
        <taxon>Eukaryota</taxon>
        <taxon>Metamonada</taxon>
        <taxon>Diplomonadida</taxon>
        <taxon>Hexamitidae</taxon>
        <taxon>Hexamitinae</taxon>
        <taxon>Spironucleus</taxon>
    </lineage>
</organism>
<keyword evidence="4" id="KW-1185">Reference proteome</keyword>
<dbReference type="AlphaFoldDB" id="V6LES4"/>
<reference evidence="2 3" key="1">
    <citation type="journal article" date="2014" name="PLoS Genet.">
        <title>The Genome of Spironucleus salmonicida Highlights a Fish Pathogen Adapted to Fluctuating Environments.</title>
        <authorList>
            <person name="Xu F."/>
            <person name="Jerlstrom-Hultqvist J."/>
            <person name="Einarsson E."/>
            <person name="Astvaldsson A."/>
            <person name="Svard S.G."/>
            <person name="Andersson J.O."/>
        </authorList>
    </citation>
    <scope>NUCLEOTIDE SEQUENCE</scope>
    <source>
        <strain evidence="3">ATCC 50377</strain>
    </source>
</reference>
<dbReference type="EMBL" id="KI546166">
    <property type="protein sequence ID" value="EST42171.1"/>
    <property type="molecule type" value="Genomic_DNA"/>
</dbReference>
<dbReference type="VEuPathDB" id="GiardiaDB:SS50377_22335"/>
<evidence type="ECO:0000313" key="4">
    <source>
        <dbReference type="Proteomes" id="UP000018208"/>
    </source>
</evidence>
<sequence length="454" mass="52802">MPLHLAAVGEKITQRYVESRDSLFQQFTQITTPLQQVLLLLNQSNSLPQLQDSWGGAQYPKSFYSDGQTKYDSLQILKEKINAMRNPKQVIQKAQQNLESQTQQKLLLAQEAERKTQQQYQLIEQEKQRLEQLDRQLQDRSKQLKDYENQLIIQQQKVTQDLQQAGARYKQQLSGEIEQIRNQKLEYEQTFAKEKAIKEQELINLQQELNSTQQSIQNITQQYSDVQSTRLSNQRFSKQCWEQIQNAHNDVIEHHTKQQFLVDNSRQLSQSLLTELQDNTTLTGQCIMIPQIQANENIDQAHGSAPSVTLLTDQNEQNIMQKSIQEASRRQSSIESELESQCDLPSENKQSVFDLVPAAQQSEYKIPKEPKNVSEPVPVADWARGEILERCVLATYATESDKFFQAQCKTSVQELFGIKNHPFDMKQRQTQNWGKDKLSQKEIDQYKNLTVWRE</sequence>